<dbReference type="AlphaFoldDB" id="A0A557WW98"/>
<gene>
    <name evidence="1" type="ORF">FPZ47_26800</name>
</gene>
<dbReference type="Proteomes" id="UP000320513">
    <property type="component" value="Unassembled WGS sequence"/>
</dbReference>
<dbReference type="EMBL" id="VMQU01000225">
    <property type="protein sequence ID" value="TVS77545.1"/>
    <property type="molecule type" value="Genomic_DNA"/>
</dbReference>
<evidence type="ECO:0000313" key="1">
    <source>
        <dbReference type="EMBL" id="TVS77545.1"/>
    </source>
</evidence>
<accession>A0A557WW98</accession>
<dbReference type="RefSeq" id="WP_144957197.1">
    <property type="nucleotide sequence ID" value="NZ_VMQU01000225.1"/>
</dbReference>
<proteinExistence type="predicted"/>
<reference evidence="1 2" key="1">
    <citation type="submission" date="2019-07" db="EMBL/GenBank/DDBJ databases">
        <title>New Mycobacterium species.</title>
        <authorList>
            <person name="Tortoli E."/>
            <person name="Ghielmetti G."/>
            <person name="Friedel U."/>
            <person name="Trovato A."/>
        </authorList>
    </citation>
    <scope>NUCLEOTIDE SEQUENCE [LARGE SCALE GENOMIC DNA]</scope>
    <source>
        <strain evidence="1 2">16-83</strain>
    </source>
</reference>
<name>A0A557WW98_9MYCO</name>
<protein>
    <submittedName>
        <fullName evidence="1">Uncharacterized protein</fullName>
    </submittedName>
</protein>
<organism evidence="1 2">
    <name type="scientific">Mycobacterium helveticum</name>
    <dbReference type="NCBI Taxonomy" id="2592811"/>
    <lineage>
        <taxon>Bacteria</taxon>
        <taxon>Bacillati</taxon>
        <taxon>Actinomycetota</taxon>
        <taxon>Actinomycetes</taxon>
        <taxon>Mycobacteriales</taxon>
        <taxon>Mycobacteriaceae</taxon>
        <taxon>Mycobacterium</taxon>
    </lineage>
</organism>
<keyword evidence="2" id="KW-1185">Reference proteome</keyword>
<comment type="caution">
    <text evidence="1">The sequence shown here is derived from an EMBL/GenBank/DDBJ whole genome shotgun (WGS) entry which is preliminary data.</text>
</comment>
<sequence>MLDFEGTARVVDPAADITIRIAGSQYLDGRIERLVWVHVPDAPLTVDVLRELAAAVAETVAELDALDALDAE</sequence>
<evidence type="ECO:0000313" key="2">
    <source>
        <dbReference type="Proteomes" id="UP000320513"/>
    </source>
</evidence>